<dbReference type="InterPro" id="IPR036013">
    <property type="entry name" value="Band_7/SPFH_dom_sf"/>
</dbReference>
<dbReference type="SUPFAM" id="SSF117892">
    <property type="entry name" value="Band 7/SPFH domain"/>
    <property type="match status" value="1"/>
</dbReference>
<comment type="caution">
    <text evidence="8">The sequence shown here is derived from an EMBL/GenBank/DDBJ whole genome shotgun (WGS) entry which is preliminary data.</text>
</comment>
<evidence type="ECO:0000259" key="7">
    <source>
        <dbReference type="SMART" id="SM00244"/>
    </source>
</evidence>
<comment type="subcellular location">
    <subcellularLocation>
        <location evidence="1">Membrane</location>
        <topology evidence="1">Single-pass membrane protein</topology>
    </subcellularLocation>
</comment>
<dbReference type="SMART" id="SM00244">
    <property type="entry name" value="PHB"/>
    <property type="match status" value="1"/>
</dbReference>
<proteinExistence type="inferred from homology"/>
<protein>
    <submittedName>
        <fullName evidence="8">Membrane protease subunit HflK</fullName>
        <ecNumber evidence="8">3.4.-.-</ecNumber>
    </submittedName>
</protein>
<name>A0A7W6FWT8_9SPHN</name>
<evidence type="ECO:0000256" key="1">
    <source>
        <dbReference type="ARBA" id="ARBA00004167"/>
    </source>
</evidence>
<dbReference type="RefSeq" id="WP_425490572.1">
    <property type="nucleotide sequence ID" value="NZ_JACIDY010000001.1"/>
</dbReference>
<feature type="region of interest" description="Disordered" evidence="6">
    <location>
        <begin position="379"/>
        <end position="408"/>
    </location>
</feature>
<evidence type="ECO:0000256" key="5">
    <source>
        <dbReference type="ARBA" id="ARBA00023136"/>
    </source>
</evidence>
<evidence type="ECO:0000256" key="6">
    <source>
        <dbReference type="SAM" id="MobiDB-lite"/>
    </source>
</evidence>
<dbReference type="CDD" id="cd03404">
    <property type="entry name" value="SPFH_HflK"/>
    <property type="match status" value="1"/>
</dbReference>
<dbReference type="InterPro" id="IPR050710">
    <property type="entry name" value="Band7/mec-2_domain"/>
</dbReference>
<dbReference type="EMBL" id="JACIDY010000001">
    <property type="protein sequence ID" value="MBB3938568.1"/>
    <property type="molecule type" value="Genomic_DNA"/>
</dbReference>
<feature type="compositionally biased region" description="Basic and acidic residues" evidence="6">
    <location>
        <begin position="73"/>
        <end position="92"/>
    </location>
</feature>
<dbReference type="PANTHER" id="PTHR43327">
    <property type="entry name" value="STOMATIN-LIKE PROTEIN 2, MITOCHONDRIAL"/>
    <property type="match status" value="1"/>
</dbReference>
<feature type="domain" description="Band 7" evidence="7">
    <location>
        <begin position="136"/>
        <end position="303"/>
    </location>
</feature>
<keyword evidence="3" id="KW-0812">Transmembrane</keyword>
<dbReference type="Proteomes" id="UP000561459">
    <property type="component" value="Unassembled WGS sequence"/>
</dbReference>
<dbReference type="GO" id="GO:0006508">
    <property type="term" value="P:proteolysis"/>
    <property type="evidence" value="ECO:0007669"/>
    <property type="project" value="UniProtKB-KW"/>
</dbReference>
<dbReference type="PANTHER" id="PTHR43327:SF2">
    <property type="entry name" value="MODULATOR OF FTSH PROTEASE HFLK"/>
    <property type="match status" value="1"/>
</dbReference>
<feature type="compositionally biased region" description="Pro residues" evidence="6">
    <location>
        <begin position="53"/>
        <end position="69"/>
    </location>
</feature>
<keyword evidence="5" id="KW-0472">Membrane</keyword>
<evidence type="ECO:0000313" key="9">
    <source>
        <dbReference type="Proteomes" id="UP000561459"/>
    </source>
</evidence>
<organism evidence="8 9">
    <name type="scientific">Novosphingobium fluoreni</name>
    <dbReference type="NCBI Taxonomy" id="1391222"/>
    <lineage>
        <taxon>Bacteria</taxon>
        <taxon>Pseudomonadati</taxon>
        <taxon>Pseudomonadota</taxon>
        <taxon>Alphaproteobacteria</taxon>
        <taxon>Sphingomonadales</taxon>
        <taxon>Sphingomonadaceae</taxon>
        <taxon>Novosphingobium</taxon>
    </lineage>
</organism>
<dbReference type="GO" id="GO:0008233">
    <property type="term" value="F:peptidase activity"/>
    <property type="evidence" value="ECO:0007669"/>
    <property type="project" value="UniProtKB-KW"/>
</dbReference>
<dbReference type="InterPro" id="IPR001107">
    <property type="entry name" value="Band_7"/>
</dbReference>
<evidence type="ECO:0000313" key="8">
    <source>
        <dbReference type="EMBL" id="MBB3938568.1"/>
    </source>
</evidence>
<dbReference type="Gene3D" id="3.30.479.30">
    <property type="entry name" value="Band 7 domain"/>
    <property type="match status" value="1"/>
</dbReference>
<dbReference type="EC" id="3.4.-.-" evidence="8"/>
<evidence type="ECO:0000256" key="3">
    <source>
        <dbReference type="ARBA" id="ARBA00022692"/>
    </source>
</evidence>
<keyword evidence="9" id="KW-1185">Reference proteome</keyword>
<feature type="compositionally biased region" description="Low complexity" evidence="6">
    <location>
        <begin position="390"/>
        <end position="408"/>
    </location>
</feature>
<dbReference type="GO" id="GO:0016020">
    <property type="term" value="C:membrane"/>
    <property type="evidence" value="ECO:0007669"/>
    <property type="project" value="UniProtKB-SubCell"/>
</dbReference>
<reference evidence="8 9" key="1">
    <citation type="submission" date="2020-08" db="EMBL/GenBank/DDBJ databases">
        <title>Genomic Encyclopedia of Type Strains, Phase IV (KMG-IV): sequencing the most valuable type-strain genomes for metagenomic binning, comparative biology and taxonomic classification.</title>
        <authorList>
            <person name="Goeker M."/>
        </authorList>
    </citation>
    <scope>NUCLEOTIDE SEQUENCE [LARGE SCALE GENOMIC DNA]</scope>
    <source>
        <strain evidence="8 9">DSM 27568</strain>
    </source>
</reference>
<feature type="region of interest" description="Disordered" evidence="6">
    <location>
        <begin position="1"/>
        <end position="114"/>
    </location>
</feature>
<feature type="compositionally biased region" description="Gly residues" evidence="6">
    <location>
        <begin position="22"/>
        <end position="46"/>
    </location>
</feature>
<keyword evidence="8" id="KW-0378">Hydrolase</keyword>
<accession>A0A7W6FWT8</accession>
<evidence type="ECO:0000256" key="2">
    <source>
        <dbReference type="ARBA" id="ARBA00006971"/>
    </source>
</evidence>
<dbReference type="InterPro" id="IPR010201">
    <property type="entry name" value="HflK"/>
</dbReference>
<feature type="compositionally biased region" description="Gly residues" evidence="6">
    <location>
        <begin position="93"/>
        <end position="108"/>
    </location>
</feature>
<dbReference type="Pfam" id="PF01145">
    <property type="entry name" value="Band_7"/>
    <property type="match status" value="1"/>
</dbReference>
<dbReference type="AlphaFoldDB" id="A0A7W6FWT8"/>
<keyword evidence="4" id="KW-1133">Transmembrane helix</keyword>
<gene>
    <name evidence="8" type="ORF">GGR39_000197</name>
</gene>
<comment type="similarity">
    <text evidence="2">Belongs to the band 7/mec-2 family. HflK subfamily.</text>
</comment>
<evidence type="ECO:0000256" key="4">
    <source>
        <dbReference type="ARBA" id="ARBA00022989"/>
    </source>
</evidence>
<sequence>MKITGGGLLRGALAMSGRRSPWGGGDKGGSGDGDGAGAASGSGGDGGSEEGPASPPERGPRNPWLPPSSTPGEKPRRAASIEDIFKQREQRRTGGGGGNGGGRPGGGMPRMPVRPDGKSWLPLIVAGVALVWLGVTSVHMVGPKEEGVVTTFGKYARTIGPGVSITLPAPIQSVEVTDVTSIQRYTIPDGEGEKLMLTSDQNLVDLSYLVRWNIKNLMDYRFRLSDPEDTVREVAEAAMRSAIAEVSLDGALSGAGRAQVEQAVRDRMQRVLDFYRAGVVIQGVEIKKADPPAKVIGAFQQVTSAQQDAERDRSNARAWAQQLLARAQGDAAAFDKVYEQYRLAPEVTRRRMYYETMERVLSNNDKVIVESNGVTPYLPLPEVRRRSNNAEATPTPAPSATPTTGAVQ</sequence>
<keyword evidence="8" id="KW-0645">Protease</keyword>